<evidence type="ECO:0000256" key="3">
    <source>
        <dbReference type="ARBA" id="ARBA00011152"/>
    </source>
</evidence>
<dbReference type="InterPro" id="IPR050064">
    <property type="entry name" value="IGPS_HisA/HisF"/>
</dbReference>
<comment type="subunit">
    <text evidence="3">Heterodimer of HisH and HisF.</text>
</comment>
<evidence type="ECO:0000256" key="9">
    <source>
        <dbReference type="ARBA" id="ARBA00030264"/>
    </source>
</evidence>
<evidence type="ECO:0000256" key="2">
    <source>
        <dbReference type="ARBA" id="ARBA00009667"/>
    </source>
</evidence>
<evidence type="ECO:0000256" key="1">
    <source>
        <dbReference type="ARBA" id="ARBA00005091"/>
    </source>
</evidence>
<accession>A0ABW4I9W3</accession>
<keyword evidence="5 11" id="KW-0028">Amino-acid biosynthesis</keyword>
<dbReference type="PANTHER" id="PTHR21235:SF2">
    <property type="entry name" value="IMIDAZOLE GLYCEROL PHOSPHATE SYNTHASE HISHF"/>
    <property type="match status" value="1"/>
</dbReference>
<reference evidence="13" key="1">
    <citation type="journal article" date="2019" name="Int. J. Syst. Evol. Microbiol.">
        <title>The Global Catalogue of Microorganisms (GCM) 10K type strain sequencing project: providing services to taxonomists for standard genome sequencing and annotation.</title>
        <authorList>
            <consortium name="The Broad Institute Genomics Platform"/>
            <consortium name="The Broad Institute Genome Sequencing Center for Infectious Disease"/>
            <person name="Wu L."/>
            <person name="Ma J."/>
        </authorList>
    </citation>
    <scope>NUCLEOTIDE SEQUENCE [LARGE SCALE GENOMIC DNA]</scope>
    <source>
        <strain evidence="13">CCUG 53762</strain>
    </source>
</reference>
<evidence type="ECO:0000313" key="12">
    <source>
        <dbReference type="EMBL" id="MFD1629018.1"/>
    </source>
</evidence>
<evidence type="ECO:0000256" key="8">
    <source>
        <dbReference type="ARBA" id="ARBA00025475"/>
    </source>
</evidence>
<dbReference type="InterPro" id="IPR013785">
    <property type="entry name" value="Aldolase_TIM"/>
</dbReference>
<dbReference type="InterPro" id="IPR011060">
    <property type="entry name" value="RibuloseP-bd_barrel"/>
</dbReference>
<dbReference type="NCBIfam" id="NF038364">
    <property type="entry name" value="AglZ_HisF2_fam"/>
    <property type="match status" value="1"/>
</dbReference>
<gene>
    <name evidence="12" type="ORF">ACFSAH_03970</name>
</gene>
<proteinExistence type="inferred from homology"/>
<comment type="similarity">
    <text evidence="2 11">Belongs to the HisA/HisF family.</text>
</comment>
<dbReference type="InterPro" id="IPR004651">
    <property type="entry name" value="HisF"/>
</dbReference>
<evidence type="ECO:0000256" key="5">
    <source>
        <dbReference type="ARBA" id="ARBA00022605"/>
    </source>
</evidence>
<keyword evidence="13" id="KW-1185">Reference proteome</keyword>
<evidence type="ECO:0000256" key="6">
    <source>
        <dbReference type="ARBA" id="ARBA00023102"/>
    </source>
</evidence>
<protein>
    <recommendedName>
        <fullName evidence="4">imidazole glycerol-phosphate synthase</fullName>
        <ecNumber evidence="4">4.3.2.10</ecNumber>
    </recommendedName>
    <alternativeName>
        <fullName evidence="9">IGP synthase cyclase subunit</fullName>
    </alternativeName>
</protein>
<comment type="caution">
    <text evidence="12">The sequence shown here is derived from an EMBL/GenBank/DDBJ whole genome shotgun (WGS) entry which is preliminary data.</text>
</comment>
<dbReference type="EC" id="4.3.2.10" evidence="4"/>
<dbReference type="SUPFAM" id="SSF51366">
    <property type="entry name" value="Ribulose-phoshate binding barrel"/>
    <property type="match status" value="1"/>
</dbReference>
<keyword evidence="6 11" id="KW-0368">Histidine biosynthesis</keyword>
<keyword evidence="7" id="KW-0456">Lyase</keyword>
<evidence type="ECO:0000313" key="13">
    <source>
        <dbReference type="Proteomes" id="UP001597118"/>
    </source>
</evidence>
<comment type="catalytic activity">
    <reaction evidence="10">
        <text>5-[(5-phospho-1-deoxy-D-ribulos-1-ylimino)methylamino]-1-(5-phospho-beta-D-ribosyl)imidazole-4-carboxamide + L-glutamine = D-erythro-1-(imidazol-4-yl)glycerol 3-phosphate + 5-amino-1-(5-phospho-beta-D-ribosyl)imidazole-4-carboxamide + L-glutamate + H(+)</text>
        <dbReference type="Rhea" id="RHEA:24793"/>
        <dbReference type="ChEBI" id="CHEBI:15378"/>
        <dbReference type="ChEBI" id="CHEBI:29985"/>
        <dbReference type="ChEBI" id="CHEBI:58278"/>
        <dbReference type="ChEBI" id="CHEBI:58359"/>
        <dbReference type="ChEBI" id="CHEBI:58475"/>
        <dbReference type="ChEBI" id="CHEBI:58525"/>
        <dbReference type="EC" id="4.3.2.10"/>
    </reaction>
</comment>
<sequence>MLKARVIPVLLLHDNGLVKTRRFTDPVYVGDPVNAVKIFNLKEVDELIFLDINASKLNKEPDYELISDIAKEAFMPFGYGGGINKISQIRKLLRIGVEKIIINTALSDEHFVREAVATFGSSTIVASIDIDQESIYVHTKKKKQHCKLLEYVRKIEELGVGEIMVNSVERDGMYVGYNIPLLLQIASAVNLPVIGCGGARNIDDVKELITHTECQAAAAGSMFVFYGKFKAVLITYPEESELLNLGVS</sequence>
<dbReference type="InterPro" id="IPR006062">
    <property type="entry name" value="His_biosynth"/>
</dbReference>
<dbReference type="EMBL" id="JBHUDG010000003">
    <property type="protein sequence ID" value="MFD1629018.1"/>
    <property type="molecule type" value="Genomic_DNA"/>
</dbReference>
<evidence type="ECO:0000256" key="11">
    <source>
        <dbReference type="RuleBase" id="RU003657"/>
    </source>
</evidence>
<dbReference type="PANTHER" id="PTHR21235">
    <property type="entry name" value="IMIDAZOLE GLYCEROL PHOSPHATE SYNTHASE SUBUNIT HISF/H IGP SYNTHASE SUBUNIT HISF/H"/>
    <property type="match status" value="1"/>
</dbReference>
<dbReference type="Pfam" id="PF00977">
    <property type="entry name" value="His_biosynth"/>
    <property type="match status" value="1"/>
</dbReference>
<comment type="pathway">
    <text evidence="1">Amino-acid biosynthesis; L-histidine biosynthesis; L-histidine from 5-phospho-alpha-D-ribose 1-diphosphate: step 5/9.</text>
</comment>
<evidence type="ECO:0000256" key="10">
    <source>
        <dbReference type="ARBA" id="ARBA00047838"/>
    </source>
</evidence>
<dbReference type="Gene3D" id="3.20.20.70">
    <property type="entry name" value="Aldolase class I"/>
    <property type="match status" value="1"/>
</dbReference>
<organism evidence="12 13">
    <name type="scientific">Pseudopedobacter beijingensis</name>
    <dbReference type="NCBI Taxonomy" id="1207056"/>
    <lineage>
        <taxon>Bacteria</taxon>
        <taxon>Pseudomonadati</taxon>
        <taxon>Bacteroidota</taxon>
        <taxon>Sphingobacteriia</taxon>
        <taxon>Sphingobacteriales</taxon>
        <taxon>Sphingobacteriaceae</taxon>
        <taxon>Pseudopedobacter</taxon>
    </lineage>
</organism>
<dbReference type="CDD" id="cd04731">
    <property type="entry name" value="HisF"/>
    <property type="match status" value="1"/>
</dbReference>
<dbReference type="Proteomes" id="UP001597118">
    <property type="component" value="Unassembled WGS sequence"/>
</dbReference>
<comment type="function">
    <text evidence="8">IGPS catalyzes the conversion of PRFAR and glutamine to IGP, AICAR and glutamate. The HisF subunit catalyzes the cyclization activity that produces IGP and AICAR from PRFAR using the ammonia provided by the HisH subunit.</text>
</comment>
<evidence type="ECO:0000256" key="7">
    <source>
        <dbReference type="ARBA" id="ARBA00023239"/>
    </source>
</evidence>
<evidence type="ECO:0000256" key="4">
    <source>
        <dbReference type="ARBA" id="ARBA00012809"/>
    </source>
</evidence>
<name>A0ABW4I9W3_9SPHI</name>
<dbReference type="RefSeq" id="WP_379661399.1">
    <property type="nucleotide sequence ID" value="NZ_JBHUDG010000003.1"/>
</dbReference>